<dbReference type="AlphaFoldDB" id="A0A1M7LVY6"/>
<dbReference type="InterPro" id="IPR000421">
    <property type="entry name" value="FA58C"/>
</dbReference>
<protein>
    <recommendedName>
        <fullName evidence="1">F5/8 type C domain-containing protein</fullName>
    </recommendedName>
</protein>
<dbReference type="PROSITE" id="PS51257">
    <property type="entry name" value="PROKAR_LIPOPROTEIN"/>
    <property type="match status" value="1"/>
</dbReference>
<dbReference type="PROSITE" id="PS50022">
    <property type="entry name" value="FA58C_3"/>
    <property type="match status" value="1"/>
</dbReference>
<sequence>MTTMKKIYLLILLAGMVTLACKKEGIRVYVDENAPAPAAITKFNVTNIPGGAIITYTIPADPNLLYVKAVYNANAEVKREAKASYFGDTLVVTGFGDTLPKIVKLYTVGRNEKASAATEVTVNPLTPPVRSAQRSIDFRATFGGVVAIYKNEAMAPLTYYLMLDTTGKNTWKNITIYTSEAAAGAVTARGYDTVTQRFAVYTKDRWGNKSDTLIKELKPIFETPIDKAPFKEVSLPTDNNIGHTWSGLSLRNMTFLWNNVWNSDNDCFHTKTSVALMPAWFTFDMGFKTALSRFKFYHRSGSSGAYVGGDPKTFEIYGSNNPNPDGSWDSSWTLLGEFTSIKPTPSTTVSAEDRTFASVNGEDFDMPPGIPAVRYLRFKINSTWGGFTYFYISELSFWGARQ</sequence>
<feature type="domain" description="F5/8 type C" evidence="1">
    <location>
        <begin position="258"/>
        <end position="397"/>
    </location>
</feature>
<name>A0A1M7LVY6_9BACT</name>
<dbReference type="OrthoDB" id="621114at2"/>
<dbReference type="InterPro" id="IPR008979">
    <property type="entry name" value="Galactose-bd-like_sf"/>
</dbReference>
<evidence type="ECO:0000259" key="1">
    <source>
        <dbReference type="PROSITE" id="PS50022"/>
    </source>
</evidence>
<dbReference type="Pfam" id="PF17166">
    <property type="entry name" value="DUF5126"/>
    <property type="match status" value="1"/>
</dbReference>
<dbReference type="SUPFAM" id="SSF49785">
    <property type="entry name" value="Galactose-binding domain-like"/>
    <property type="match status" value="1"/>
</dbReference>
<proteinExistence type="predicted"/>
<organism evidence="2 3">
    <name type="scientific">Chitinophaga jiangningensis</name>
    <dbReference type="NCBI Taxonomy" id="1419482"/>
    <lineage>
        <taxon>Bacteria</taxon>
        <taxon>Pseudomonadati</taxon>
        <taxon>Bacteroidota</taxon>
        <taxon>Chitinophagia</taxon>
        <taxon>Chitinophagales</taxon>
        <taxon>Chitinophagaceae</taxon>
        <taxon>Chitinophaga</taxon>
    </lineage>
</organism>
<gene>
    <name evidence="2" type="ORF">SAMN05444266_111155</name>
</gene>
<evidence type="ECO:0000313" key="2">
    <source>
        <dbReference type="EMBL" id="SHM81956.1"/>
    </source>
</evidence>
<dbReference type="EMBL" id="FRBL01000011">
    <property type="protein sequence ID" value="SHM81956.1"/>
    <property type="molecule type" value="Genomic_DNA"/>
</dbReference>
<reference evidence="2 3" key="1">
    <citation type="submission" date="2016-11" db="EMBL/GenBank/DDBJ databases">
        <authorList>
            <person name="Jaros S."/>
            <person name="Januszkiewicz K."/>
            <person name="Wedrychowicz H."/>
        </authorList>
    </citation>
    <scope>NUCLEOTIDE SEQUENCE [LARGE SCALE GENOMIC DNA]</scope>
    <source>
        <strain evidence="2 3">DSM 27406</strain>
    </source>
</reference>
<dbReference type="InterPro" id="IPR032527">
    <property type="entry name" value="DUF4959"/>
</dbReference>
<dbReference type="Pfam" id="PF16323">
    <property type="entry name" value="DUF4959"/>
    <property type="match status" value="1"/>
</dbReference>
<dbReference type="STRING" id="1419482.SAMN05444266_111155"/>
<evidence type="ECO:0000313" key="3">
    <source>
        <dbReference type="Proteomes" id="UP000184420"/>
    </source>
</evidence>
<dbReference type="Proteomes" id="UP000184420">
    <property type="component" value="Unassembled WGS sequence"/>
</dbReference>
<dbReference type="InterPro" id="IPR033431">
    <property type="entry name" value="DUF5126"/>
</dbReference>
<dbReference type="InterPro" id="IPR032164">
    <property type="entry name" value="DUF5000"/>
</dbReference>
<dbReference type="Gene3D" id="2.60.120.260">
    <property type="entry name" value="Galactose-binding domain-like"/>
    <property type="match status" value="1"/>
</dbReference>
<keyword evidence="3" id="KW-1185">Reference proteome</keyword>
<accession>A0A1M7LVY6</accession>
<dbReference type="Pfam" id="PF16391">
    <property type="entry name" value="DUF5000"/>
    <property type="match status" value="1"/>
</dbReference>